<dbReference type="EMBL" id="MT141544">
    <property type="protein sequence ID" value="QJA65765.1"/>
    <property type="molecule type" value="Genomic_DNA"/>
</dbReference>
<evidence type="ECO:0000313" key="2">
    <source>
        <dbReference type="EMBL" id="QJA70757.1"/>
    </source>
</evidence>
<organism evidence="1">
    <name type="scientific">viral metagenome</name>
    <dbReference type="NCBI Taxonomy" id="1070528"/>
    <lineage>
        <taxon>unclassified sequences</taxon>
        <taxon>metagenomes</taxon>
        <taxon>organismal metagenomes</taxon>
    </lineage>
</organism>
<accession>A0A6M3J933</accession>
<dbReference type="EMBL" id="MT141818">
    <property type="protein sequence ID" value="QJA70757.1"/>
    <property type="molecule type" value="Genomic_DNA"/>
</dbReference>
<evidence type="ECO:0000313" key="1">
    <source>
        <dbReference type="EMBL" id="QJA65765.1"/>
    </source>
</evidence>
<protein>
    <submittedName>
        <fullName evidence="1">Putative structural protein</fullName>
    </submittedName>
</protein>
<reference evidence="1" key="1">
    <citation type="submission" date="2020-03" db="EMBL/GenBank/DDBJ databases">
        <title>The deep terrestrial virosphere.</title>
        <authorList>
            <person name="Holmfeldt K."/>
            <person name="Nilsson E."/>
            <person name="Simone D."/>
            <person name="Lopez-Fernandez M."/>
            <person name="Wu X."/>
            <person name="de Brujin I."/>
            <person name="Lundin D."/>
            <person name="Andersson A."/>
            <person name="Bertilsson S."/>
            <person name="Dopson M."/>
        </authorList>
    </citation>
    <scope>NUCLEOTIDE SEQUENCE</scope>
    <source>
        <strain evidence="2">MM415A03568</strain>
        <strain evidence="1">MM415B00380</strain>
    </source>
</reference>
<sequence>MPGAVTDKDRGYDALFRRLARQNQGRVVDVGVMGRESSKAYQATQDSAPLTVADVASKNEFGLGVPERSFIRAYVDANRNRIIVDLREMAKRVIDGKIKSFDAGLELIGLKIQREIMERIRSGIEPPNAQVTIDRKGSSVPLIDTGQLINSITYLVRQIAEEA</sequence>
<gene>
    <name evidence="2" type="ORF">MM415A03568_0007</name>
    <name evidence="1" type="ORF">MM415B00380_0017</name>
</gene>
<proteinExistence type="predicted"/>
<name>A0A6M3J933_9ZZZZ</name>
<dbReference type="AlphaFoldDB" id="A0A6M3J933"/>